<gene>
    <name evidence="2" type="ORF">FOZ76_00470</name>
</gene>
<dbReference type="InterPro" id="IPR050509">
    <property type="entry name" value="CoA-transferase_III"/>
</dbReference>
<dbReference type="EMBL" id="VLTJ01000001">
    <property type="protein sequence ID" value="TSH99240.1"/>
    <property type="molecule type" value="Genomic_DNA"/>
</dbReference>
<name>A0A556B258_9BURK</name>
<dbReference type="Gene3D" id="3.40.50.10540">
    <property type="entry name" value="Crotonobetainyl-coa:carnitine coa-transferase, domain 1"/>
    <property type="match status" value="1"/>
</dbReference>
<protein>
    <submittedName>
        <fullName evidence="2">CoA transferase</fullName>
    </submittedName>
</protein>
<dbReference type="PANTHER" id="PTHR48228">
    <property type="entry name" value="SUCCINYL-COA--D-CITRAMALATE COA-TRANSFERASE"/>
    <property type="match status" value="1"/>
</dbReference>
<dbReference type="Gene3D" id="3.30.1540.10">
    <property type="entry name" value="formyl-coa transferase, domain 3"/>
    <property type="match status" value="1"/>
</dbReference>
<dbReference type="InterPro" id="IPR003673">
    <property type="entry name" value="CoA-Trfase_fam_III"/>
</dbReference>
<keyword evidence="1 2" id="KW-0808">Transferase</keyword>
<dbReference type="PANTHER" id="PTHR48228:SF6">
    <property type="entry name" value="L-CARNITINE COA-TRANSFERASE"/>
    <property type="match status" value="1"/>
</dbReference>
<dbReference type="InterPro" id="IPR023606">
    <property type="entry name" value="CoA-Trfase_III_dom_1_sf"/>
</dbReference>
<evidence type="ECO:0000313" key="3">
    <source>
        <dbReference type="Proteomes" id="UP000318405"/>
    </source>
</evidence>
<evidence type="ECO:0000256" key="1">
    <source>
        <dbReference type="ARBA" id="ARBA00022679"/>
    </source>
</evidence>
<accession>A0A556B258</accession>
<dbReference type="GO" id="GO:0016740">
    <property type="term" value="F:transferase activity"/>
    <property type="evidence" value="ECO:0007669"/>
    <property type="project" value="UniProtKB-KW"/>
</dbReference>
<dbReference type="SUPFAM" id="SSF89796">
    <property type="entry name" value="CoA-transferase family III (CaiB/BaiF)"/>
    <property type="match status" value="1"/>
</dbReference>
<dbReference type="Proteomes" id="UP000318405">
    <property type="component" value="Unassembled WGS sequence"/>
</dbReference>
<comment type="caution">
    <text evidence="2">The sequence shown here is derived from an EMBL/GenBank/DDBJ whole genome shotgun (WGS) entry which is preliminary data.</text>
</comment>
<dbReference type="InterPro" id="IPR044855">
    <property type="entry name" value="CoA-Trfase_III_dom3_sf"/>
</dbReference>
<dbReference type="RefSeq" id="WP_143946149.1">
    <property type="nucleotide sequence ID" value="NZ_BAABMB010000001.1"/>
</dbReference>
<proteinExistence type="predicted"/>
<evidence type="ECO:0000313" key="2">
    <source>
        <dbReference type="EMBL" id="TSH99240.1"/>
    </source>
</evidence>
<sequence>MHEAPLKGIKVLDMGWVMVGPMSGRYLADLGADVVKVESRQRIDPLRTLGPFKDGVAGPERTLSYHFINAGKRSLALDLSRQAAREIVRTLAGDSDVLIESFTPGVMARMGLDYPRLRETNPRLVMASTCIMGQTGPAANTSGVGTLGAAYAGMSNLMGWPDRPPTGPYGAWTDSVAPRFVVAAILAALHRRRHTGLGCHIDVAQAEAGLQFVLPAWFDYAANGHVAARRGGVPDPLRAPCGVYPCAGEDRWVAIDAADPAHWRALARCLGAPVDGPAFATVTARLRRRAALDEAISAWTRLRTDIEAEATLQAAGVPAHAVSHANDLDADADLAADGYFQQVEAPVIGPCRIRGAQFRIAPAATEPARPGPCIGDGTDTVLRERCGLSEARIAELRADGVLQ</sequence>
<dbReference type="Pfam" id="PF02515">
    <property type="entry name" value="CoA_transf_3"/>
    <property type="match status" value="1"/>
</dbReference>
<organism evidence="2 3">
    <name type="scientific">Verticiella sediminum</name>
    <dbReference type="NCBI Taxonomy" id="1247510"/>
    <lineage>
        <taxon>Bacteria</taxon>
        <taxon>Pseudomonadati</taxon>
        <taxon>Pseudomonadota</taxon>
        <taxon>Betaproteobacteria</taxon>
        <taxon>Burkholderiales</taxon>
        <taxon>Alcaligenaceae</taxon>
        <taxon>Verticiella</taxon>
    </lineage>
</organism>
<keyword evidence="3" id="KW-1185">Reference proteome</keyword>
<dbReference type="OrthoDB" id="5294844at2"/>
<reference evidence="2 3" key="1">
    <citation type="submission" date="2019-07" db="EMBL/GenBank/DDBJ databases">
        <title>Qingshengfaniella alkalisoli gen. nov., sp. nov., isolated from saline soil.</title>
        <authorList>
            <person name="Xu L."/>
            <person name="Huang X.-X."/>
            <person name="Sun J.-Q."/>
        </authorList>
    </citation>
    <scope>NUCLEOTIDE SEQUENCE [LARGE SCALE GENOMIC DNA]</scope>
    <source>
        <strain evidence="2 3">DSM 27279</strain>
    </source>
</reference>
<dbReference type="AlphaFoldDB" id="A0A556B258"/>